<evidence type="ECO:0000313" key="4">
    <source>
        <dbReference type="Proteomes" id="UP000076154"/>
    </source>
</evidence>
<keyword evidence="2" id="KW-0472">Membrane</keyword>
<reference evidence="3" key="1">
    <citation type="submission" date="2018-04" db="EMBL/GenBank/DDBJ databases">
        <title>Whole genome sequencing of Hypsizygus marmoreus.</title>
        <authorList>
            <person name="Choi I.-G."/>
            <person name="Min B."/>
            <person name="Kim J.-G."/>
            <person name="Kim S."/>
            <person name="Oh Y.-L."/>
            <person name="Kong W.-S."/>
            <person name="Park H."/>
            <person name="Jeong J."/>
            <person name="Song E.-S."/>
        </authorList>
    </citation>
    <scope>NUCLEOTIDE SEQUENCE [LARGE SCALE GENOMIC DNA]</scope>
    <source>
        <strain evidence="3">51987-8</strain>
    </source>
</reference>
<feature type="transmembrane region" description="Helical" evidence="2">
    <location>
        <begin position="238"/>
        <end position="262"/>
    </location>
</feature>
<dbReference type="EMBL" id="LUEZ02000110">
    <property type="protein sequence ID" value="RDB17615.1"/>
    <property type="molecule type" value="Genomic_DNA"/>
</dbReference>
<comment type="caution">
    <text evidence="3">The sequence shown here is derived from an EMBL/GenBank/DDBJ whole genome shotgun (WGS) entry which is preliminary data.</text>
</comment>
<sequence>MATVTVDDNDPSISYSDDWALYTDEAAELNGTSHGVFQKGATAVLSFNGSAIDVYGTMVQGFGQSVARYTIDGVDLATTSGSPGTTNDLFRQLFFHSPPLDSGLHTLTVTFVHGNSLWLDYFNVAPNPSPDPKVSTKTTIGTTIGMTMGTTTAKPTLLAPISNIITTTVVSSKSINLETLTFMTTAIQSPSSERRVASATSVHPPDSSIAVSTPSSSSSPAGPSSLPLPVSRSSRTPVGAIVGGAAGGIFVLVIMLYGFWYVRRRRKAMSAITPLPFGLSSRVRPLNTPVVQQGEIASDLVSQESQTVSVYVTRGGTAAEKLLRDGGTPSLEESGGMDASDIETGSFGDVPPPYGR</sequence>
<organism evidence="3 4">
    <name type="scientific">Hypsizygus marmoreus</name>
    <name type="common">White beech mushroom</name>
    <name type="synonym">Agaricus marmoreus</name>
    <dbReference type="NCBI Taxonomy" id="39966"/>
    <lineage>
        <taxon>Eukaryota</taxon>
        <taxon>Fungi</taxon>
        <taxon>Dikarya</taxon>
        <taxon>Basidiomycota</taxon>
        <taxon>Agaricomycotina</taxon>
        <taxon>Agaricomycetes</taxon>
        <taxon>Agaricomycetidae</taxon>
        <taxon>Agaricales</taxon>
        <taxon>Tricholomatineae</taxon>
        <taxon>Lyophyllaceae</taxon>
        <taxon>Hypsizygus</taxon>
    </lineage>
</organism>
<dbReference type="STRING" id="39966.A0A369JB07"/>
<gene>
    <name evidence="3" type="ORF">Hypma_001109</name>
</gene>
<dbReference type="OrthoDB" id="3265734at2759"/>
<feature type="region of interest" description="Disordered" evidence="1">
    <location>
        <begin position="194"/>
        <end position="233"/>
    </location>
</feature>
<keyword evidence="2" id="KW-1133">Transmembrane helix</keyword>
<feature type="region of interest" description="Disordered" evidence="1">
    <location>
        <begin position="322"/>
        <end position="356"/>
    </location>
</feature>
<dbReference type="Gene3D" id="2.60.120.260">
    <property type="entry name" value="Galactose-binding domain-like"/>
    <property type="match status" value="1"/>
</dbReference>
<protein>
    <submittedName>
        <fullName evidence="3">Uncharacterized protein</fullName>
    </submittedName>
</protein>
<evidence type="ECO:0000256" key="2">
    <source>
        <dbReference type="SAM" id="Phobius"/>
    </source>
</evidence>
<evidence type="ECO:0000256" key="1">
    <source>
        <dbReference type="SAM" id="MobiDB-lite"/>
    </source>
</evidence>
<evidence type="ECO:0000313" key="3">
    <source>
        <dbReference type="EMBL" id="RDB17615.1"/>
    </source>
</evidence>
<proteinExistence type="predicted"/>
<keyword evidence="2" id="KW-0812">Transmembrane</keyword>
<keyword evidence="4" id="KW-1185">Reference proteome</keyword>
<accession>A0A369JB07</accession>
<feature type="compositionally biased region" description="Low complexity" evidence="1">
    <location>
        <begin position="205"/>
        <end position="233"/>
    </location>
</feature>
<dbReference type="Proteomes" id="UP000076154">
    <property type="component" value="Unassembled WGS sequence"/>
</dbReference>
<name>A0A369JB07_HYPMA</name>
<dbReference type="InParanoid" id="A0A369JB07"/>
<dbReference type="AlphaFoldDB" id="A0A369JB07"/>